<comment type="caution">
    <text evidence="10">The sequence shown here is derived from an EMBL/GenBank/DDBJ whole genome shotgun (WGS) entry which is preliminary data.</text>
</comment>
<comment type="similarity">
    <text evidence="2">Belongs to the peptidase S54 family.</text>
</comment>
<keyword evidence="4" id="KW-0378">Hydrolase</keyword>
<keyword evidence="5 7" id="KW-1133">Transmembrane helix</keyword>
<dbReference type="GO" id="GO:0004252">
    <property type="term" value="F:serine-type endopeptidase activity"/>
    <property type="evidence" value="ECO:0007669"/>
    <property type="project" value="InterPro"/>
</dbReference>
<evidence type="ECO:0000256" key="2">
    <source>
        <dbReference type="ARBA" id="ARBA00009045"/>
    </source>
</evidence>
<evidence type="ECO:0000313" key="11">
    <source>
        <dbReference type="Proteomes" id="UP000240971"/>
    </source>
</evidence>
<feature type="transmembrane region" description="Helical" evidence="7">
    <location>
        <begin position="109"/>
        <end position="129"/>
    </location>
</feature>
<gene>
    <name evidence="10" type="ORF">CLV51_1011669</name>
</gene>
<dbReference type="Pfam" id="PF20216">
    <property type="entry name" value="DUF6576"/>
    <property type="match status" value="1"/>
</dbReference>
<evidence type="ECO:0000259" key="9">
    <source>
        <dbReference type="Pfam" id="PF20216"/>
    </source>
</evidence>
<dbReference type="Proteomes" id="UP000240971">
    <property type="component" value="Unassembled WGS sequence"/>
</dbReference>
<feature type="transmembrane region" description="Helical" evidence="7">
    <location>
        <begin position="56"/>
        <end position="75"/>
    </location>
</feature>
<evidence type="ECO:0000259" key="8">
    <source>
        <dbReference type="Pfam" id="PF01694"/>
    </source>
</evidence>
<keyword evidence="6 7" id="KW-0472">Membrane</keyword>
<keyword evidence="10" id="KW-0645">Protease</keyword>
<comment type="subcellular location">
    <subcellularLocation>
        <location evidence="1">Membrane</location>
        <topology evidence="1">Multi-pass membrane protein</topology>
    </subcellularLocation>
</comment>
<protein>
    <submittedName>
        <fullName evidence="10">Membrane associated rhomboid family serine protease</fullName>
    </submittedName>
</protein>
<feature type="domain" description="Peptidase S54 rhomboid" evidence="8">
    <location>
        <begin position="44"/>
        <end position="186"/>
    </location>
</feature>
<dbReference type="GO" id="GO:0006508">
    <property type="term" value="P:proteolysis"/>
    <property type="evidence" value="ECO:0007669"/>
    <property type="project" value="UniProtKB-KW"/>
</dbReference>
<feature type="transmembrane region" description="Helical" evidence="7">
    <location>
        <begin position="6"/>
        <end position="23"/>
    </location>
</feature>
<reference evidence="10 11" key="1">
    <citation type="submission" date="2018-03" db="EMBL/GenBank/DDBJ databases">
        <title>Genomic Encyclopedia of Archaeal and Bacterial Type Strains, Phase II (KMG-II): from individual species to whole genera.</title>
        <authorList>
            <person name="Goeker M."/>
        </authorList>
    </citation>
    <scope>NUCLEOTIDE SEQUENCE [LARGE SCALE GENOMIC DNA]</scope>
    <source>
        <strain evidence="10 11">DSM 24859</strain>
    </source>
</reference>
<organism evidence="10 11">
    <name type="scientific">Chitinophaga niastensis</name>
    <dbReference type="NCBI Taxonomy" id="536980"/>
    <lineage>
        <taxon>Bacteria</taxon>
        <taxon>Pseudomonadati</taxon>
        <taxon>Bacteroidota</taxon>
        <taxon>Chitinophagia</taxon>
        <taxon>Chitinophagales</taxon>
        <taxon>Chitinophagaceae</taxon>
        <taxon>Chitinophaga</taxon>
    </lineage>
</organism>
<feature type="domain" description="DUF6576" evidence="9">
    <location>
        <begin position="233"/>
        <end position="278"/>
    </location>
</feature>
<dbReference type="Pfam" id="PF01694">
    <property type="entry name" value="Rhomboid"/>
    <property type="match status" value="1"/>
</dbReference>
<evidence type="ECO:0000256" key="7">
    <source>
        <dbReference type="SAM" id="Phobius"/>
    </source>
</evidence>
<evidence type="ECO:0000256" key="6">
    <source>
        <dbReference type="ARBA" id="ARBA00023136"/>
    </source>
</evidence>
<keyword evidence="11" id="KW-1185">Reference proteome</keyword>
<dbReference type="SUPFAM" id="SSF144091">
    <property type="entry name" value="Rhomboid-like"/>
    <property type="match status" value="1"/>
</dbReference>
<evidence type="ECO:0000256" key="4">
    <source>
        <dbReference type="ARBA" id="ARBA00022801"/>
    </source>
</evidence>
<dbReference type="InterPro" id="IPR035952">
    <property type="entry name" value="Rhomboid-like_sf"/>
</dbReference>
<sequence>MTNTGIISLVLIVANIIFSYKGLKNHSFFDRYSFEVERILLYKEYKRLITSGFLHVSWRHLIFNMISLFAFSLTLETDLGSARYLIIYFGSLIGGNLLSLFIHRRHSDYSAVGASGAVCGVIFASIALYPGMALSFFGLFPIAGWLYGILFVLCAVYGIKSARDNIGHDAHLGGALAGLITAIIMVPDVLVYNYITIIAIAVPCIFFIYMIITRPHFLLIDNYFFKRHQVFVDIDDKYNYERANREKEMDAILDKIHKKGMNSLTKSEKEKLDRYSQQIN</sequence>
<evidence type="ECO:0000256" key="5">
    <source>
        <dbReference type="ARBA" id="ARBA00022989"/>
    </source>
</evidence>
<accession>A0A2P8HVX8</accession>
<proteinExistence type="inferred from homology"/>
<name>A0A2P8HVX8_CHINA</name>
<feature type="transmembrane region" description="Helical" evidence="7">
    <location>
        <begin position="135"/>
        <end position="158"/>
    </location>
</feature>
<feature type="transmembrane region" description="Helical" evidence="7">
    <location>
        <begin position="192"/>
        <end position="212"/>
    </location>
</feature>
<evidence type="ECO:0000256" key="1">
    <source>
        <dbReference type="ARBA" id="ARBA00004141"/>
    </source>
</evidence>
<dbReference type="InterPro" id="IPR050925">
    <property type="entry name" value="Rhomboid_protease_S54"/>
</dbReference>
<dbReference type="InterPro" id="IPR022764">
    <property type="entry name" value="Peptidase_S54_rhomboid_dom"/>
</dbReference>
<dbReference type="GO" id="GO:0016020">
    <property type="term" value="C:membrane"/>
    <property type="evidence" value="ECO:0007669"/>
    <property type="project" value="UniProtKB-SubCell"/>
</dbReference>
<dbReference type="OrthoDB" id="9807874at2"/>
<keyword evidence="3 7" id="KW-0812">Transmembrane</keyword>
<evidence type="ECO:0000256" key="3">
    <source>
        <dbReference type="ARBA" id="ARBA00022692"/>
    </source>
</evidence>
<evidence type="ECO:0000313" key="10">
    <source>
        <dbReference type="EMBL" id="PSL50324.1"/>
    </source>
</evidence>
<dbReference type="InterPro" id="IPR046483">
    <property type="entry name" value="DUF6576"/>
</dbReference>
<dbReference type="RefSeq" id="WP_106527476.1">
    <property type="nucleotide sequence ID" value="NZ_PYAW01000001.1"/>
</dbReference>
<feature type="transmembrane region" description="Helical" evidence="7">
    <location>
        <begin position="170"/>
        <end position="186"/>
    </location>
</feature>
<dbReference type="PANTHER" id="PTHR43731:SF14">
    <property type="entry name" value="PRESENILIN-ASSOCIATED RHOMBOID-LIKE PROTEIN, MITOCHONDRIAL"/>
    <property type="match status" value="1"/>
</dbReference>
<dbReference type="PANTHER" id="PTHR43731">
    <property type="entry name" value="RHOMBOID PROTEASE"/>
    <property type="match status" value="1"/>
</dbReference>
<dbReference type="Gene3D" id="1.20.1540.10">
    <property type="entry name" value="Rhomboid-like"/>
    <property type="match status" value="1"/>
</dbReference>
<dbReference type="EMBL" id="PYAW01000001">
    <property type="protein sequence ID" value="PSL50324.1"/>
    <property type="molecule type" value="Genomic_DNA"/>
</dbReference>
<feature type="transmembrane region" description="Helical" evidence="7">
    <location>
        <begin position="81"/>
        <end position="102"/>
    </location>
</feature>
<dbReference type="AlphaFoldDB" id="A0A2P8HVX8"/>